<sequence length="126" mass="14176">MERADHPWYRESFAKDPWNTARQVLALRDAAISAGRAAADATPSRLSALSPQRYRIPHHRRTCSDPRATLAPGSVDDLREILTVLRELAAVSDSDTWPLGVASIELFDDFAYLPYEWQELLELLGV</sequence>
<gene>
    <name evidence="1" type="ORF">BJEO58_00723</name>
</gene>
<dbReference type="OrthoDB" id="1488830at2"/>
<evidence type="ECO:0000313" key="1">
    <source>
        <dbReference type="EMBL" id="SMY11141.1"/>
    </source>
</evidence>
<dbReference type="Proteomes" id="UP000234462">
    <property type="component" value="Unassembled WGS sequence"/>
</dbReference>
<dbReference type="EMBL" id="FXZM01000003">
    <property type="protein sequence ID" value="SMY11141.1"/>
    <property type="molecule type" value="Genomic_DNA"/>
</dbReference>
<accession>A0A2H1L2J9</accession>
<dbReference type="AlphaFoldDB" id="A0A2H1L2J9"/>
<name>A0A2H1L2J9_9MICO</name>
<protein>
    <submittedName>
        <fullName evidence="1">Uncharacterized protein</fullName>
    </submittedName>
</protein>
<keyword evidence="2" id="KW-1185">Reference proteome</keyword>
<dbReference type="RefSeq" id="WP_144573811.1">
    <property type="nucleotide sequence ID" value="NZ_FXZM01000003.1"/>
</dbReference>
<proteinExistence type="predicted"/>
<reference evidence="2" key="1">
    <citation type="submission" date="2017-03" db="EMBL/GenBank/DDBJ databases">
        <authorList>
            <person name="Monnet C."/>
        </authorList>
    </citation>
    <scope>NUCLEOTIDE SEQUENCE [LARGE SCALE GENOMIC DNA]</scope>
    <source>
        <strain evidence="2">SJ5-8</strain>
    </source>
</reference>
<organism evidence="1 2">
    <name type="scientific">Brevibacterium jeotgali</name>
    <dbReference type="NCBI Taxonomy" id="1262550"/>
    <lineage>
        <taxon>Bacteria</taxon>
        <taxon>Bacillati</taxon>
        <taxon>Actinomycetota</taxon>
        <taxon>Actinomycetes</taxon>
        <taxon>Micrococcales</taxon>
        <taxon>Brevibacteriaceae</taxon>
        <taxon>Brevibacterium</taxon>
    </lineage>
</organism>
<evidence type="ECO:0000313" key="2">
    <source>
        <dbReference type="Proteomes" id="UP000234462"/>
    </source>
</evidence>